<dbReference type="EMBL" id="JACAQA010000027">
    <property type="protein sequence ID" value="NWB88331.1"/>
    <property type="molecule type" value="Genomic_DNA"/>
</dbReference>
<evidence type="ECO:0000313" key="2">
    <source>
        <dbReference type="EMBL" id="NWB88331.1"/>
    </source>
</evidence>
<evidence type="ECO:0000256" key="1">
    <source>
        <dbReference type="SAM" id="SignalP"/>
    </source>
</evidence>
<sequence>MLRIFKTALIATLMAASLAGCIVEPVHPRRPPPIVEVVPVMPGPGYHWVAGHYRWGHNQWIWVPGHWRYQ</sequence>
<evidence type="ECO:0000313" key="3">
    <source>
        <dbReference type="Proteomes" id="UP000522864"/>
    </source>
</evidence>
<gene>
    <name evidence="2" type="ORF">HX830_26020</name>
</gene>
<organism evidence="2 3">
    <name type="scientific">Pseudomonas gingeri</name>
    <dbReference type="NCBI Taxonomy" id="117681"/>
    <lineage>
        <taxon>Bacteria</taxon>
        <taxon>Pseudomonadati</taxon>
        <taxon>Pseudomonadota</taxon>
        <taxon>Gammaproteobacteria</taxon>
        <taxon>Pseudomonadales</taxon>
        <taxon>Pseudomonadaceae</taxon>
        <taxon>Pseudomonas</taxon>
    </lineage>
</organism>
<reference evidence="2 3" key="1">
    <citation type="submission" date="2020-04" db="EMBL/GenBank/DDBJ databases">
        <title>Molecular characterization of pseudomonads from Agaricus bisporus reveal novel blotch 2 pathogens in Western Europe.</title>
        <authorList>
            <person name="Taparia T."/>
            <person name="Krijger M."/>
            <person name="Haynes E."/>
            <person name="Elpinstone J.G."/>
            <person name="Noble R."/>
            <person name="Van Der Wolf J."/>
        </authorList>
    </citation>
    <scope>NUCLEOTIDE SEQUENCE [LARGE SCALE GENOMIC DNA]</scope>
    <source>
        <strain evidence="2 3">G9001</strain>
    </source>
</reference>
<comment type="caution">
    <text evidence="2">The sequence shown here is derived from an EMBL/GenBank/DDBJ whole genome shotgun (WGS) entry which is preliminary data.</text>
</comment>
<accession>A0A7Y7WV73</accession>
<feature type="signal peptide" evidence="1">
    <location>
        <begin position="1"/>
        <end position="19"/>
    </location>
</feature>
<dbReference type="RefSeq" id="WP_103494975.1">
    <property type="nucleotide sequence ID" value="NZ_JACAQA010000027.1"/>
</dbReference>
<dbReference type="AlphaFoldDB" id="A0A7Y7WV73"/>
<name>A0A7Y7WV73_9PSED</name>
<feature type="chain" id="PRO_5030663556" evidence="1">
    <location>
        <begin position="20"/>
        <end position="70"/>
    </location>
</feature>
<proteinExistence type="predicted"/>
<dbReference type="Proteomes" id="UP000522864">
    <property type="component" value="Unassembled WGS sequence"/>
</dbReference>
<dbReference type="PROSITE" id="PS51257">
    <property type="entry name" value="PROKAR_LIPOPROTEIN"/>
    <property type="match status" value="1"/>
</dbReference>
<keyword evidence="1" id="KW-0732">Signal</keyword>
<protein>
    <submittedName>
        <fullName evidence="2">YXWGXW repeat-containing protein</fullName>
    </submittedName>
</protein>